<sequence length="141" mass="15038">MSVRNPAPETRSPAWQSLAAATPRNGLALPHCAACGHHFYPPQRYCPQCLHGDIGYLPDSGAGVVLSVAVLHHTLEPRFAARLPVHVAAVRLDAGVALFALTDAMLAAGTRVTVWLERDDAQPDGVLRARCLSMNDTGDHA</sequence>
<dbReference type="InterPro" id="IPR012340">
    <property type="entry name" value="NA-bd_OB-fold"/>
</dbReference>
<evidence type="ECO:0000313" key="4">
    <source>
        <dbReference type="Proteomes" id="UP000256297"/>
    </source>
</evidence>
<evidence type="ECO:0008006" key="5">
    <source>
        <dbReference type="Google" id="ProtNLM"/>
    </source>
</evidence>
<dbReference type="Proteomes" id="UP000256297">
    <property type="component" value="Chromosome CBM2589_b"/>
</dbReference>
<evidence type="ECO:0000259" key="1">
    <source>
        <dbReference type="Pfam" id="PF01796"/>
    </source>
</evidence>
<gene>
    <name evidence="3" type="ORF">CBM2589_B30031</name>
</gene>
<dbReference type="SUPFAM" id="SSF50249">
    <property type="entry name" value="Nucleic acid-binding proteins"/>
    <property type="match status" value="1"/>
</dbReference>
<dbReference type="Pfam" id="PF12172">
    <property type="entry name" value="zf-ChsH2"/>
    <property type="match status" value="1"/>
</dbReference>
<name>A0A975X2V9_9BURK</name>
<feature type="domain" description="ChsH2 rubredoxin-like zinc ribbon" evidence="2">
    <location>
        <begin position="21"/>
        <end position="52"/>
    </location>
</feature>
<dbReference type="RefSeq" id="WP_116336004.1">
    <property type="nucleotide sequence ID" value="NZ_LT976856.1"/>
</dbReference>
<evidence type="ECO:0000259" key="2">
    <source>
        <dbReference type="Pfam" id="PF12172"/>
    </source>
</evidence>
<feature type="domain" description="ChsH2 C-terminal OB-fold" evidence="1">
    <location>
        <begin position="60"/>
        <end position="114"/>
    </location>
</feature>
<proteinExistence type="predicted"/>
<comment type="caution">
    <text evidence="3">The sequence shown here is derived from an EMBL/GenBank/DDBJ whole genome shotgun (WGS) entry which is preliminary data.</text>
</comment>
<organism evidence="3 4">
    <name type="scientific">Cupriavidus taiwanensis</name>
    <dbReference type="NCBI Taxonomy" id="164546"/>
    <lineage>
        <taxon>Bacteria</taxon>
        <taxon>Pseudomonadati</taxon>
        <taxon>Pseudomonadota</taxon>
        <taxon>Betaproteobacteria</taxon>
        <taxon>Burkholderiales</taxon>
        <taxon>Burkholderiaceae</taxon>
        <taxon>Cupriavidus</taxon>
    </lineage>
</organism>
<dbReference type="Gene3D" id="6.10.30.10">
    <property type="match status" value="1"/>
</dbReference>
<dbReference type="AlphaFoldDB" id="A0A975X2V9"/>
<evidence type="ECO:0000313" key="3">
    <source>
        <dbReference type="EMBL" id="SOY53558.1"/>
    </source>
</evidence>
<accession>A0A975X2V9</accession>
<dbReference type="InterPro" id="IPR052513">
    <property type="entry name" value="Thioester_dehydratase-like"/>
</dbReference>
<dbReference type="Pfam" id="PF01796">
    <property type="entry name" value="OB_ChsH2_C"/>
    <property type="match status" value="1"/>
</dbReference>
<reference evidence="3 4" key="1">
    <citation type="submission" date="2018-01" db="EMBL/GenBank/DDBJ databases">
        <authorList>
            <person name="Clerissi C."/>
        </authorList>
    </citation>
    <scope>NUCLEOTIDE SEQUENCE [LARGE SCALE GENOMIC DNA]</scope>
    <source>
        <strain evidence="3">Cupriavidus taiwanensis STM 3521</strain>
    </source>
</reference>
<dbReference type="PANTHER" id="PTHR34075">
    <property type="entry name" value="BLR3430 PROTEIN"/>
    <property type="match status" value="1"/>
</dbReference>
<dbReference type="InterPro" id="IPR022002">
    <property type="entry name" value="ChsH2_Znr"/>
</dbReference>
<dbReference type="InterPro" id="IPR002878">
    <property type="entry name" value="ChsH2_C"/>
</dbReference>
<protein>
    <recommendedName>
        <fullName evidence="5">DUF35 domain-containing protein</fullName>
    </recommendedName>
</protein>
<dbReference type="PANTHER" id="PTHR34075:SF5">
    <property type="entry name" value="BLR3430 PROTEIN"/>
    <property type="match status" value="1"/>
</dbReference>
<dbReference type="EMBL" id="OFSP01000023">
    <property type="protein sequence ID" value="SOY53558.1"/>
    <property type="molecule type" value="Genomic_DNA"/>
</dbReference>